<proteinExistence type="predicted"/>
<keyword evidence="4" id="KW-1185">Reference proteome</keyword>
<dbReference type="Proteomes" id="UP000694941">
    <property type="component" value="Unplaced"/>
</dbReference>
<gene>
    <name evidence="5" type="primary">LOC111083591</name>
</gene>
<feature type="transmembrane region" description="Helical" evidence="2">
    <location>
        <begin position="334"/>
        <end position="357"/>
    </location>
</feature>
<evidence type="ECO:0000256" key="2">
    <source>
        <dbReference type="SAM" id="Phobius"/>
    </source>
</evidence>
<protein>
    <submittedName>
        <fullName evidence="5">Uncharacterized protein LOC111083591</fullName>
    </submittedName>
</protein>
<keyword evidence="2" id="KW-0812">Transmembrane</keyword>
<evidence type="ECO:0000313" key="4">
    <source>
        <dbReference type="Proteomes" id="UP000694941"/>
    </source>
</evidence>
<dbReference type="RefSeq" id="XP_022235914.1">
    <property type="nucleotide sequence ID" value="XM_022380206.1"/>
</dbReference>
<sequence>MNTNFLSCSFLISISFFCFIYKATASDIIDNDKPRYRRFSGIPLESTSPVADSAKECRFWTEVAKSSLLPPPLKDFSISFGCTRNVLCTGINCSGKYSNTTFNFGLAINTCNGPLSVSIFGNIPVLGAKWNKTLTRGDTLDIAEEGIHLSTLGLTLKPKLKFGMTPAGNELVVNLKEYTESSVEHGLFLPKNFSILHNLRIPLPDCSRKSVNYPVSSQSTSSRSKSNQKAVNKIEDSHQKAFLYLTKTHMNEKKCDIGDMDACDDYEICEQKAYNSQKGICRCQYGYQRKQNGSCTLTEETPTDTTVVTVINVEPENSTSKLDSSATASSSLNLILTATLVPLLVIVLLSASIYALVRYKLCQPLPRRLRVRASEHMLLDQDDEELQNPAS</sequence>
<dbReference type="GeneID" id="111083591"/>
<feature type="compositionally biased region" description="Low complexity" evidence="1">
    <location>
        <begin position="216"/>
        <end position="225"/>
    </location>
</feature>
<evidence type="ECO:0000256" key="3">
    <source>
        <dbReference type="SAM" id="SignalP"/>
    </source>
</evidence>
<keyword evidence="3" id="KW-0732">Signal</keyword>
<reference evidence="5" key="1">
    <citation type="submission" date="2025-08" db="UniProtKB">
        <authorList>
            <consortium name="RefSeq"/>
        </authorList>
    </citation>
    <scope>IDENTIFICATION</scope>
    <source>
        <tissue evidence="5">Muscle</tissue>
    </source>
</reference>
<feature type="signal peptide" evidence="3">
    <location>
        <begin position="1"/>
        <end position="25"/>
    </location>
</feature>
<feature type="region of interest" description="Disordered" evidence="1">
    <location>
        <begin position="212"/>
        <end position="231"/>
    </location>
</feature>
<evidence type="ECO:0000256" key="1">
    <source>
        <dbReference type="SAM" id="MobiDB-lite"/>
    </source>
</evidence>
<keyword evidence="2" id="KW-1133">Transmembrane helix</keyword>
<feature type="chain" id="PRO_5045669745" evidence="3">
    <location>
        <begin position="26"/>
        <end position="391"/>
    </location>
</feature>
<organism evidence="4 5">
    <name type="scientific">Limulus polyphemus</name>
    <name type="common">Atlantic horseshoe crab</name>
    <dbReference type="NCBI Taxonomy" id="6850"/>
    <lineage>
        <taxon>Eukaryota</taxon>
        <taxon>Metazoa</taxon>
        <taxon>Ecdysozoa</taxon>
        <taxon>Arthropoda</taxon>
        <taxon>Chelicerata</taxon>
        <taxon>Merostomata</taxon>
        <taxon>Xiphosura</taxon>
        <taxon>Limulidae</taxon>
        <taxon>Limulus</taxon>
    </lineage>
</organism>
<keyword evidence="2" id="KW-0472">Membrane</keyword>
<name>A0ABM1RX09_LIMPO</name>
<accession>A0ABM1RX09</accession>
<evidence type="ECO:0000313" key="5">
    <source>
        <dbReference type="RefSeq" id="XP_022235914.1"/>
    </source>
</evidence>